<reference evidence="1 2" key="2">
    <citation type="journal article" date="2017" name="Genome Biol.">
        <title>New reference genome sequences of hot pepper reveal the massive evolution of plant disease-resistance genes by retroduplication.</title>
        <authorList>
            <person name="Kim S."/>
            <person name="Park J."/>
            <person name="Yeom S.I."/>
            <person name="Kim Y.M."/>
            <person name="Seo E."/>
            <person name="Kim K.T."/>
            <person name="Kim M.S."/>
            <person name="Lee J.M."/>
            <person name="Cheong K."/>
            <person name="Shin H.S."/>
            <person name="Kim S.B."/>
            <person name="Han K."/>
            <person name="Lee J."/>
            <person name="Park M."/>
            <person name="Lee H.A."/>
            <person name="Lee H.Y."/>
            <person name="Lee Y."/>
            <person name="Oh S."/>
            <person name="Lee J.H."/>
            <person name="Choi E."/>
            <person name="Choi E."/>
            <person name="Lee S.E."/>
            <person name="Jeon J."/>
            <person name="Kim H."/>
            <person name="Choi G."/>
            <person name="Song H."/>
            <person name="Lee J."/>
            <person name="Lee S.C."/>
            <person name="Kwon J.K."/>
            <person name="Lee H.Y."/>
            <person name="Koo N."/>
            <person name="Hong Y."/>
            <person name="Kim R.W."/>
            <person name="Kang W.H."/>
            <person name="Huh J.H."/>
            <person name="Kang B.C."/>
            <person name="Yang T.J."/>
            <person name="Lee Y.H."/>
            <person name="Bennetzen J.L."/>
            <person name="Choi D."/>
        </authorList>
    </citation>
    <scope>NUCLEOTIDE SEQUENCE [LARGE SCALE GENOMIC DNA]</scope>
    <source>
        <strain evidence="2">cv. CM334</strain>
    </source>
</reference>
<accession>A0A2G2Z2B8</accession>
<evidence type="ECO:0000313" key="1">
    <source>
        <dbReference type="EMBL" id="PHT76005.1"/>
    </source>
</evidence>
<sequence length="105" mass="12063">MLRCPTAVRTLRNLMEVQSQQKVHFHYNHTDSCNFSRWTASSVRVSLHTPRLNPRDMCHIPPATLSNKARTYGKKSRSVCFCWELNLRPHGALSNFIDLIAIVSP</sequence>
<comment type="caution">
    <text evidence="1">The sequence shown here is derived from an EMBL/GenBank/DDBJ whole genome shotgun (WGS) entry which is preliminary data.</text>
</comment>
<reference evidence="1 2" key="1">
    <citation type="journal article" date="2014" name="Nat. Genet.">
        <title>Genome sequence of the hot pepper provides insights into the evolution of pungency in Capsicum species.</title>
        <authorList>
            <person name="Kim S."/>
            <person name="Park M."/>
            <person name="Yeom S.I."/>
            <person name="Kim Y.M."/>
            <person name="Lee J.M."/>
            <person name="Lee H.A."/>
            <person name="Seo E."/>
            <person name="Choi J."/>
            <person name="Cheong K."/>
            <person name="Kim K.T."/>
            <person name="Jung K."/>
            <person name="Lee G.W."/>
            <person name="Oh S.K."/>
            <person name="Bae C."/>
            <person name="Kim S.B."/>
            <person name="Lee H.Y."/>
            <person name="Kim S.Y."/>
            <person name="Kim M.S."/>
            <person name="Kang B.C."/>
            <person name="Jo Y.D."/>
            <person name="Yang H.B."/>
            <person name="Jeong H.J."/>
            <person name="Kang W.H."/>
            <person name="Kwon J.K."/>
            <person name="Shin C."/>
            <person name="Lim J.Y."/>
            <person name="Park J.H."/>
            <person name="Huh J.H."/>
            <person name="Kim J.S."/>
            <person name="Kim B.D."/>
            <person name="Cohen O."/>
            <person name="Paran I."/>
            <person name="Suh M.C."/>
            <person name="Lee S.B."/>
            <person name="Kim Y.K."/>
            <person name="Shin Y."/>
            <person name="Noh S.J."/>
            <person name="Park J."/>
            <person name="Seo Y.S."/>
            <person name="Kwon S.Y."/>
            <person name="Kim H.A."/>
            <person name="Park J.M."/>
            <person name="Kim H.J."/>
            <person name="Choi S.B."/>
            <person name="Bosland P.W."/>
            <person name="Reeves G."/>
            <person name="Jo S.H."/>
            <person name="Lee B.W."/>
            <person name="Cho H.T."/>
            <person name="Choi H.S."/>
            <person name="Lee M.S."/>
            <person name="Yu Y."/>
            <person name="Do Choi Y."/>
            <person name="Park B.S."/>
            <person name="van Deynze A."/>
            <person name="Ashrafi H."/>
            <person name="Hill T."/>
            <person name="Kim W.T."/>
            <person name="Pai H.S."/>
            <person name="Ahn H.K."/>
            <person name="Yeam I."/>
            <person name="Giovannoni J.J."/>
            <person name="Rose J.K."/>
            <person name="Sorensen I."/>
            <person name="Lee S.J."/>
            <person name="Kim R.W."/>
            <person name="Choi I.Y."/>
            <person name="Choi B.S."/>
            <person name="Lim J.S."/>
            <person name="Lee Y.H."/>
            <person name="Choi D."/>
        </authorList>
    </citation>
    <scope>NUCLEOTIDE SEQUENCE [LARGE SCALE GENOMIC DNA]</scope>
    <source>
        <strain evidence="2">cv. CM334</strain>
    </source>
</reference>
<protein>
    <submittedName>
        <fullName evidence="1">Uncharacterized protein</fullName>
    </submittedName>
</protein>
<dbReference type="Gramene" id="PHT76005">
    <property type="protein sequence ID" value="PHT76005"/>
    <property type="gene ID" value="T459_19527"/>
</dbReference>
<dbReference type="Proteomes" id="UP000222542">
    <property type="component" value="Unassembled WGS sequence"/>
</dbReference>
<dbReference type="EMBL" id="AYRZ02000007">
    <property type="protein sequence ID" value="PHT76005.1"/>
    <property type="molecule type" value="Genomic_DNA"/>
</dbReference>
<organism evidence="1 2">
    <name type="scientific">Capsicum annuum</name>
    <name type="common">Capsicum pepper</name>
    <dbReference type="NCBI Taxonomy" id="4072"/>
    <lineage>
        <taxon>Eukaryota</taxon>
        <taxon>Viridiplantae</taxon>
        <taxon>Streptophyta</taxon>
        <taxon>Embryophyta</taxon>
        <taxon>Tracheophyta</taxon>
        <taxon>Spermatophyta</taxon>
        <taxon>Magnoliopsida</taxon>
        <taxon>eudicotyledons</taxon>
        <taxon>Gunneridae</taxon>
        <taxon>Pentapetalae</taxon>
        <taxon>asterids</taxon>
        <taxon>lamiids</taxon>
        <taxon>Solanales</taxon>
        <taxon>Solanaceae</taxon>
        <taxon>Solanoideae</taxon>
        <taxon>Capsiceae</taxon>
        <taxon>Capsicum</taxon>
    </lineage>
</organism>
<gene>
    <name evidence="1" type="ORF">T459_19527</name>
</gene>
<keyword evidence="2" id="KW-1185">Reference proteome</keyword>
<dbReference type="AlphaFoldDB" id="A0A2G2Z2B8"/>
<proteinExistence type="predicted"/>
<evidence type="ECO:0000313" key="2">
    <source>
        <dbReference type="Proteomes" id="UP000222542"/>
    </source>
</evidence>
<name>A0A2G2Z2B8_CAPAN</name>